<dbReference type="InterPro" id="IPR012934">
    <property type="entry name" value="Znf_AD"/>
</dbReference>
<feature type="domain" description="C2H2-type" evidence="13">
    <location>
        <begin position="302"/>
        <end position="330"/>
    </location>
</feature>
<dbReference type="Gene3D" id="3.40.1800.20">
    <property type="match status" value="2"/>
</dbReference>
<dbReference type="SMART" id="SM00355">
    <property type="entry name" value="ZnF_C2H2"/>
    <property type="match status" value="10"/>
</dbReference>
<dbReference type="Pfam" id="PF12874">
    <property type="entry name" value="zf-met"/>
    <property type="match status" value="2"/>
</dbReference>
<keyword evidence="4 10" id="KW-0863">Zinc-finger</keyword>
<keyword evidence="8" id="KW-0804">Transcription</keyword>
<feature type="domain" description="ZAD" evidence="14">
    <location>
        <begin position="3"/>
        <end position="78"/>
    </location>
</feature>
<feature type="domain" description="C2H2-type" evidence="13">
    <location>
        <begin position="677"/>
        <end position="705"/>
    </location>
</feature>
<keyword evidence="2 11" id="KW-0479">Metal-binding</keyword>
<dbReference type="FunFam" id="3.30.160.60:FF:000624">
    <property type="entry name" value="zinc finger protein 697"/>
    <property type="match status" value="1"/>
</dbReference>
<feature type="domain" description="C2H2-type" evidence="13">
    <location>
        <begin position="331"/>
        <end position="358"/>
    </location>
</feature>
<feature type="domain" description="C2H2-type" evidence="13">
    <location>
        <begin position="706"/>
        <end position="734"/>
    </location>
</feature>
<evidence type="ECO:0000256" key="6">
    <source>
        <dbReference type="ARBA" id="ARBA00023015"/>
    </source>
</evidence>
<feature type="binding site" evidence="11">
    <location>
        <position position="476"/>
    </location>
    <ligand>
        <name>Zn(2+)</name>
        <dbReference type="ChEBI" id="CHEBI:29105"/>
    </ligand>
</feature>
<dbReference type="SMART" id="SM00868">
    <property type="entry name" value="zf-AD"/>
    <property type="match status" value="2"/>
</dbReference>
<evidence type="ECO:0000256" key="9">
    <source>
        <dbReference type="ARBA" id="ARBA00023242"/>
    </source>
</evidence>
<dbReference type="InterPro" id="IPR050331">
    <property type="entry name" value="Zinc_finger"/>
</dbReference>
<evidence type="ECO:0000259" key="13">
    <source>
        <dbReference type="PROSITE" id="PS50157"/>
    </source>
</evidence>
<feature type="binding site" evidence="11">
    <location>
        <position position="8"/>
    </location>
    <ligand>
        <name>Zn(2+)</name>
        <dbReference type="ChEBI" id="CHEBI:29105"/>
    </ligand>
</feature>
<dbReference type="InterPro" id="IPR013087">
    <property type="entry name" value="Znf_C2H2_type"/>
</dbReference>
<evidence type="ECO:0000256" key="1">
    <source>
        <dbReference type="ARBA" id="ARBA00004123"/>
    </source>
</evidence>
<sequence>MPICCRTCAEPIFHLNPRNLFKEENEDIRQNIQSITGIRLSYDPQMPTHICSCCYLDLDHAIAFRERCLDANKQLISLKQDEIVPSKNASVESQYIDPLYNREKDAIKLKNRLVNSPGYKEELSRNECKQKNEEVRRVLSPRHGSPRVRLLRCRDPNNGRQIVNRPGILVRNSSPKNGLQSIATSHLSSDDLALAVVRPTASIAPSPTKRFRSVQDQKYAPASRHDKATKLRKKKPKEMSLEKKYVCEHCGWSFRDLSNMKDHALRHSGVKKFECEECCRKFFTRPLLKLHIRVHHKGEKPFVCKYCGMAFRNSPSRCRHERKYHPNELPFECDICDQTFISKISLDKHKEVHVKGEITHRCETCNKDFKGSTYLRNHYLTKLHQRRMAQFGRRDYPDAEMREVSDEDIGFDLPDSIIEELDELSKMVLCRTCGEQIYNLNAKNLFHQENEDLLHKIDILTGIRLNDEEEMPKHICTCCYLDLNHSIAFRERCIKIQIVLRDSIGRDTSAIDPLYSAKKRGVSTAINIRKQPERKIVRARVEAKQTSLQAQAVRARSPKQTSSTNTTSITDSAHHRRRVMLARVRSETECDKSVNSTRLQKALVVAKNDCIEMDETLQSAAEDSDSATSDRSRNQVNRSVKQRGASKSYVCDQCGRCFTDASNLKVHILRHTGVKNFECPECDSKYFTRHLLNLHIRVRHQGEMPYACKYCDQRFFTSTTRCRHERVKHTRKLTYACRLCGKTYLTKSCLNKHEFLHTGERPYRCDICNVGFPRKTNLKIHYRSKQHQTRANMALDNASSDGETETDSISKDFDV</sequence>
<reference evidence="15 16" key="1">
    <citation type="journal article" date="2007" name="Nature">
        <title>Evolution of genes and genomes on the Drosophila phylogeny.</title>
        <authorList>
            <consortium name="Drosophila 12 Genomes Consortium"/>
            <person name="Clark A.G."/>
            <person name="Eisen M.B."/>
            <person name="Smith D.R."/>
            <person name="Bergman C.M."/>
            <person name="Oliver B."/>
            <person name="Markow T.A."/>
            <person name="Kaufman T.C."/>
            <person name="Kellis M."/>
            <person name="Gelbart W."/>
            <person name="Iyer V.N."/>
            <person name="Pollard D.A."/>
            <person name="Sackton T.B."/>
            <person name="Larracuente A.M."/>
            <person name="Singh N.D."/>
            <person name="Abad J.P."/>
            <person name="Abt D.N."/>
            <person name="Adryan B."/>
            <person name="Aguade M."/>
            <person name="Akashi H."/>
            <person name="Anderson W.W."/>
            <person name="Aquadro C.F."/>
            <person name="Ardell D.H."/>
            <person name="Arguello R."/>
            <person name="Artieri C.G."/>
            <person name="Barbash D.A."/>
            <person name="Barker D."/>
            <person name="Barsanti P."/>
            <person name="Batterham P."/>
            <person name="Batzoglou S."/>
            <person name="Begun D."/>
            <person name="Bhutkar A."/>
            <person name="Blanco E."/>
            <person name="Bosak S.A."/>
            <person name="Bradley R.K."/>
            <person name="Brand A.D."/>
            <person name="Brent M.R."/>
            <person name="Brooks A.N."/>
            <person name="Brown R.H."/>
            <person name="Butlin R.K."/>
            <person name="Caggese C."/>
            <person name="Calvi B.R."/>
            <person name="Bernardo de Carvalho A."/>
            <person name="Caspi A."/>
            <person name="Castrezana S."/>
            <person name="Celniker S.E."/>
            <person name="Chang J.L."/>
            <person name="Chapple C."/>
            <person name="Chatterji S."/>
            <person name="Chinwalla A."/>
            <person name="Civetta A."/>
            <person name="Clifton S.W."/>
            <person name="Comeron J.M."/>
            <person name="Costello J.C."/>
            <person name="Coyne J.A."/>
            <person name="Daub J."/>
            <person name="David R.G."/>
            <person name="Delcher A.L."/>
            <person name="Delehaunty K."/>
            <person name="Do C.B."/>
            <person name="Ebling H."/>
            <person name="Edwards K."/>
            <person name="Eickbush T."/>
            <person name="Evans J.D."/>
            <person name="Filipski A."/>
            <person name="Findeiss S."/>
            <person name="Freyhult E."/>
            <person name="Fulton L."/>
            <person name="Fulton R."/>
            <person name="Garcia A.C."/>
            <person name="Gardiner A."/>
            <person name="Garfield D.A."/>
            <person name="Garvin B.E."/>
            <person name="Gibson G."/>
            <person name="Gilbert D."/>
            <person name="Gnerre S."/>
            <person name="Godfrey J."/>
            <person name="Good R."/>
            <person name="Gotea V."/>
            <person name="Gravely B."/>
            <person name="Greenberg A.J."/>
            <person name="Griffiths-Jones S."/>
            <person name="Gross S."/>
            <person name="Guigo R."/>
            <person name="Gustafson E.A."/>
            <person name="Haerty W."/>
            <person name="Hahn M.W."/>
            <person name="Halligan D.L."/>
            <person name="Halpern A.L."/>
            <person name="Halter G.M."/>
            <person name="Han M.V."/>
            <person name="Heger A."/>
            <person name="Hillier L."/>
            <person name="Hinrichs A.S."/>
            <person name="Holmes I."/>
            <person name="Hoskins R.A."/>
            <person name="Hubisz M.J."/>
            <person name="Hultmark D."/>
            <person name="Huntley M.A."/>
            <person name="Jaffe D.B."/>
            <person name="Jagadeeshan S."/>
            <person name="Jeck W.R."/>
            <person name="Johnson J."/>
            <person name="Jones C.D."/>
            <person name="Jordan W.C."/>
            <person name="Karpen G.H."/>
            <person name="Kataoka E."/>
            <person name="Keightley P.D."/>
            <person name="Kheradpour P."/>
            <person name="Kirkness E.F."/>
            <person name="Koerich L.B."/>
            <person name="Kristiansen K."/>
            <person name="Kudrna D."/>
            <person name="Kulathinal R.J."/>
            <person name="Kumar S."/>
            <person name="Kwok R."/>
            <person name="Lander E."/>
            <person name="Langley C.H."/>
            <person name="Lapoint R."/>
            <person name="Lazzaro B.P."/>
            <person name="Lee S.J."/>
            <person name="Levesque L."/>
            <person name="Li R."/>
            <person name="Lin C.F."/>
            <person name="Lin M.F."/>
            <person name="Lindblad-Toh K."/>
            <person name="Llopart A."/>
            <person name="Long M."/>
            <person name="Low L."/>
            <person name="Lozovsky E."/>
            <person name="Lu J."/>
            <person name="Luo M."/>
            <person name="Machado C.A."/>
            <person name="Makalowski W."/>
            <person name="Marzo M."/>
            <person name="Matsuda M."/>
            <person name="Matzkin L."/>
            <person name="McAllister B."/>
            <person name="McBride C.S."/>
            <person name="McKernan B."/>
            <person name="McKernan K."/>
            <person name="Mendez-Lago M."/>
            <person name="Minx P."/>
            <person name="Mollenhauer M.U."/>
            <person name="Montooth K."/>
            <person name="Mount S.M."/>
            <person name="Mu X."/>
            <person name="Myers E."/>
            <person name="Negre B."/>
            <person name="Newfeld S."/>
            <person name="Nielsen R."/>
            <person name="Noor M.A."/>
            <person name="O'Grady P."/>
            <person name="Pachter L."/>
            <person name="Papaceit M."/>
            <person name="Parisi M.J."/>
            <person name="Parisi M."/>
            <person name="Parts L."/>
            <person name="Pedersen J.S."/>
            <person name="Pesole G."/>
            <person name="Phillippy A.M."/>
            <person name="Ponting C.P."/>
            <person name="Pop M."/>
            <person name="Porcelli D."/>
            <person name="Powell J.R."/>
            <person name="Prohaska S."/>
            <person name="Pruitt K."/>
            <person name="Puig M."/>
            <person name="Quesneville H."/>
            <person name="Ram K.R."/>
            <person name="Rand D."/>
            <person name="Rasmussen M.D."/>
            <person name="Reed L.K."/>
            <person name="Reenan R."/>
            <person name="Reily A."/>
            <person name="Remington K.A."/>
            <person name="Rieger T.T."/>
            <person name="Ritchie M.G."/>
            <person name="Robin C."/>
            <person name="Rogers Y.H."/>
            <person name="Rohde C."/>
            <person name="Rozas J."/>
            <person name="Rubenfield M.J."/>
            <person name="Ruiz A."/>
            <person name="Russo S."/>
            <person name="Salzberg S.L."/>
            <person name="Sanchez-Gracia A."/>
            <person name="Saranga D.J."/>
            <person name="Sato H."/>
            <person name="Schaeffer S.W."/>
            <person name="Schatz M.C."/>
            <person name="Schlenke T."/>
            <person name="Schwartz R."/>
            <person name="Segarra C."/>
            <person name="Singh R.S."/>
            <person name="Sirot L."/>
            <person name="Sirota M."/>
            <person name="Sisneros N.B."/>
            <person name="Smith C.D."/>
            <person name="Smith T.F."/>
            <person name="Spieth J."/>
            <person name="Stage D.E."/>
            <person name="Stark A."/>
            <person name="Stephan W."/>
            <person name="Strausberg R.L."/>
            <person name="Strempel S."/>
            <person name="Sturgill D."/>
            <person name="Sutton G."/>
            <person name="Sutton G.G."/>
            <person name="Tao W."/>
            <person name="Teichmann S."/>
            <person name="Tobari Y.N."/>
            <person name="Tomimura Y."/>
            <person name="Tsolas J.M."/>
            <person name="Valente V.L."/>
            <person name="Venter E."/>
            <person name="Venter J.C."/>
            <person name="Vicario S."/>
            <person name="Vieira F.G."/>
            <person name="Vilella A.J."/>
            <person name="Villasante A."/>
            <person name="Walenz B."/>
            <person name="Wang J."/>
            <person name="Wasserman M."/>
            <person name="Watts T."/>
            <person name="Wilson D."/>
            <person name="Wilson R.K."/>
            <person name="Wing R.A."/>
            <person name="Wolfner M.F."/>
            <person name="Wong A."/>
            <person name="Wong G.K."/>
            <person name="Wu C.I."/>
            <person name="Wu G."/>
            <person name="Yamamoto D."/>
            <person name="Yang H.P."/>
            <person name="Yang S.P."/>
            <person name="Yorke J.A."/>
            <person name="Yoshida K."/>
            <person name="Zdobnov E."/>
            <person name="Zhang P."/>
            <person name="Zhang Y."/>
            <person name="Zimin A.V."/>
            <person name="Baldwin J."/>
            <person name="Abdouelleil A."/>
            <person name="Abdulkadir J."/>
            <person name="Abebe A."/>
            <person name="Abera B."/>
            <person name="Abreu J."/>
            <person name="Acer S.C."/>
            <person name="Aftuck L."/>
            <person name="Alexander A."/>
            <person name="An P."/>
            <person name="Anderson E."/>
            <person name="Anderson S."/>
            <person name="Arachi H."/>
            <person name="Azer M."/>
            <person name="Bachantsang P."/>
            <person name="Barry A."/>
            <person name="Bayul T."/>
            <person name="Berlin A."/>
            <person name="Bessette D."/>
            <person name="Bloom T."/>
            <person name="Blye J."/>
            <person name="Boguslavskiy L."/>
            <person name="Bonnet C."/>
            <person name="Boukhgalter B."/>
            <person name="Bourzgui I."/>
            <person name="Brown A."/>
            <person name="Cahill P."/>
            <person name="Channer S."/>
            <person name="Cheshatsang Y."/>
            <person name="Chuda L."/>
            <person name="Citroen M."/>
            <person name="Collymore A."/>
            <person name="Cooke P."/>
            <person name="Costello M."/>
            <person name="D'Aco K."/>
            <person name="Daza R."/>
            <person name="De Haan G."/>
            <person name="DeGray S."/>
            <person name="DeMaso C."/>
            <person name="Dhargay N."/>
            <person name="Dooley K."/>
            <person name="Dooley E."/>
            <person name="Doricent M."/>
            <person name="Dorje P."/>
            <person name="Dorjee K."/>
            <person name="Dupes A."/>
            <person name="Elong R."/>
            <person name="Falk J."/>
            <person name="Farina A."/>
            <person name="Faro S."/>
            <person name="Ferguson D."/>
            <person name="Fisher S."/>
            <person name="Foley C.D."/>
            <person name="Franke A."/>
            <person name="Friedrich D."/>
            <person name="Gadbois L."/>
            <person name="Gearin G."/>
            <person name="Gearin C.R."/>
            <person name="Giannoukos G."/>
            <person name="Goode T."/>
            <person name="Graham J."/>
            <person name="Grandbois E."/>
            <person name="Grewal S."/>
            <person name="Gyaltsen K."/>
            <person name="Hafez N."/>
            <person name="Hagos B."/>
            <person name="Hall J."/>
            <person name="Henson C."/>
            <person name="Hollinger A."/>
            <person name="Honan T."/>
            <person name="Huard M.D."/>
            <person name="Hughes L."/>
            <person name="Hurhula B."/>
            <person name="Husby M.E."/>
            <person name="Kamat A."/>
            <person name="Kanga B."/>
            <person name="Kashin S."/>
            <person name="Khazanovich D."/>
            <person name="Kisner P."/>
            <person name="Lance K."/>
            <person name="Lara M."/>
            <person name="Lee W."/>
            <person name="Lennon N."/>
            <person name="Letendre F."/>
            <person name="LeVine R."/>
            <person name="Lipovsky A."/>
            <person name="Liu X."/>
            <person name="Liu J."/>
            <person name="Liu S."/>
            <person name="Lokyitsang T."/>
            <person name="Lokyitsang Y."/>
            <person name="Lubonja R."/>
            <person name="Lui A."/>
            <person name="MacDonald P."/>
            <person name="Magnisalis V."/>
            <person name="Maru K."/>
            <person name="Matthews C."/>
            <person name="McCusker W."/>
            <person name="McDonough S."/>
            <person name="Mehta T."/>
            <person name="Meldrim J."/>
            <person name="Meneus L."/>
            <person name="Mihai O."/>
            <person name="Mihalev A."/>
            <person name="Mihova T."/>
            <person name="Mittelman R."/>
            <person name="Mlenga V."/>
            <person name="Montmayeur A."/>
            <person name="Mulrain L."/>
            <person name="Navidi A."/>
            <person name="Naylor J."/>
            <person name="Negash T."/>
            <person name="Nguyen T."/>
            <person name="Nguyen N."/>
            <person name="Nicol R."/>
            <person name="Norbu C."/>
            <person name="Norbu N."/>
            <person name="Novod N."/>
            <person name="O'Neill B."/>
            <person name="Osman S."/>
            <person name="Markiewicz E."/>
            <person name="Oyono O.L."/>
            <person name="Patti C."/>
            <person name="Phunkhang P."/>
            <person name="Pierre F."/>
            <person name="Priest M."/>
            <person name="Raghuraman S."/>
            <person name="Rege F."/>
            <person name="Reyes R."/>
            <person name="Rise C."/>
            <person name="Rogov P."/>
            <person name="Ross K."/>
            <person name="Ryan E."/>
            <person name="Settipalli S."/>
            <person name="Shea T."/>
            <person name="Sherpa N."/>
            <person name="Shi L."/>
            <person name="Shih D."/>
            <person name="Sparrow T."/>
            <person name="Spaulding J."/>
            <person name="Stalker J."/>
            <person name="Stange-Thomann N."/>
            <person name="Stavropoulos S."/>
            <person name="Stone C."/>
            <person name="Strader C."/>
            <person name="Tesfaye S."/>
            <person name="Thomson T."/>
            <person name="Thoulutsang Y."/>
            <person name="Thoulutsang D."/>
            <person name="Topham K."/>
            <person name="Topping I."/>
            <person name="Tsamla T."/>
            <person name="Vassiliev H."/>
            <person name="Vo A."/>
            <person name="Wangchuk T."/>
            <person name="Wangdi T."/>
            <person name="Weiand M."/>
            <person name="Wilkinson J."/>
            <person name="Wilson A."/>
            <person name="Yadav S."/>
            <person name="Young G."/>
            <person name="Yu Q."/>
            <person name="Zembek L."/>
            <person name="Zhong D."/>
            <person name="Zimmer A."/>
            <person name="Zwirko Z."/>
            <person name="Jaffe D.B."/>
            <person name="Alvarez P."/>
            <person name="Brockman W."/>
            <person name="Butler J."/>
            <person name="Chin C."/>
            <person name="Gnerre S."/>
            <person name="Grabherr M."/>
            <person name="Kleber M."/>
            <person name="Mauceli E."/>
            <person name="MacCallum I."/>
        </authorList>
    </citation>
    <scope>NUCLEOTIDE SEQUENCE [LARGE SCALE GENOMIC DNA]</scope>
    <source>
        <strain evidence="16">Tucson 15081-1352.22</strain>
    </source>
</reference>
<comment type="subcellular location">
    <subcellularLocation>
        <location evidence="1">Nucleus</location>
    </subcellularLocation>
</comment>
<feature type="region of interest" description="Disordered" evidence="12">
    <location>
        <begin position="789"/>
        <end position="815"/>
    </location>
</feature>
<organism evidence="15 16">
    <name type="scientific">Drosophila mojavensis</name>
    <name type="common">Fruit fly</name>
    <dbReference type="NCBI Taxonomy" id="7230"/>
    <lineage>
        <taxon>Eukaryota</taxon>
        <taxon>Metazoa</taxon>
        <taxon>Ecdysozoa</taxon>
        <taxon>Arthropoda</taxon>
        <taxon>Hexapoda</taxon>
        <taxon>Insecta</taxon>
        <taxon>Pterygota</taxon>
        <taxon>Neoptera</taxon>
        <taxon>Endopterygota</taxon>
        <taxon>Diptera</taxon>
        <taxon>Brachycera</taxon>
        <taxon>Muscomorpha</taxon>
        <taxon>Ephydroidea</taxon>
        <taxon>Drosophilidae</taxon>
        <taxon>Drosophila</taxon>
    </lineage>
</organism>
<dbReference type="KEGG" id="dmo:Dmoj_GI22983"/>
<dbReference type="GO" id="GO:0008270">
    <property type="term" value="F:zinc ion binding"/>
    <property type="evidence" value="ECO:0007669"/>
    <property type="project" value="UniProtKB-UniRule"/>
</dbReference>
<keyword evidence="6" id="KW-0805">Transcription regulation</keyword>
<dbReference type="Pfam" id="PF07776">
    <property type="entry name" value="zf-AD"/>
    <property type="match status" value="2"/>
</dbReference>
<dbReference type="GO" id="GO:0003677">
    <property type="term" value="F:DNA binding"/>
    <property type="evidence" value="ECO:0007669"/>
    <property type="project" value="UniProtKB-KW"/>
</dbReference>
<dbReference type="InParanoid" id="B4K566"/>
<evidence type="ECO:0000256" key="7">
    <source>
        <dbReference type="ARBA" id="ARBA00023125"/>
    </source>
</evidence>
<dbReference type="PANTHER" id="PTHR16515:SF49">
    <property type="entry name" value="GASTRULA ZINC FINGER PROTEIN XLCGF49.1-LIKE-RELATED"/>
    <property type="match status" value="1"/>
</dbReference>
<evidence type="ECO:0000313" key="16">
    <source>
        <dbReference type="Proteomes" id="UP000009192"/>
    </source>
</evidence>
<dbReference type="Gene3D" id="3.30.160.60">
    <property type="entry name" value="Classic Zinc Finger"/>
    <property type="match status" value="9"/>
</dbReference>
<dbReference type="EMBL" id="CH933806">
    <property type="protein sequence ID" value="EDW15066.2"/>
    <property type="molecule type" value="Genomic_DNA"/>
</dbReference>
<evidence type="ECO:0008006" key="17">
    <source>
        <dbReference type="Google" id="ProtNLM"/>
    </source>
</evidence>
<keyword evidence="5 11" id="KW-0862">Zinc</keyword>
<evidence type="ECO:0000256" key="10">
    <source>
        <dbReference type="PROSITE-ProRule" id="PRU00042"/>
    </source>
</evidence>
<dbReference type="FunFam" id="3.30.160.60:FF:000425">
    <property type="entry name" value="PLAG1 like zinc finger 1"/>
    <property type="match status" value="1"/>
</dbReference>
<dbReference type="eggNOG" id="KOG1721">
    <property type="taxonomic scope" value="Eukaryota"/>
</dbReference>
<dbReference type="FunFam" id="3.30.160.60:FF:000322">
    <property type="entry name" value="GDNF-inducible zinc finger protein 1"/>
    <property type="match status" value="1"/>
</dbReference>
<feature type="domain" description="C2H2-type" evidence="13">
    <location>
        <begin position="735"/>
        <end position="762"/>
    </location>
</feature>
<dbReference type="InterPro" id="IPR036236">
    <property type="entry name" value="Znf_C2H2_sf"/>
</dbReference>
<feature type="domain" description="C2H2-type" evidence="13">
    <location>
        <begin position="763"/>
        <end position="792"/>
    </location>
</feature>
<evidence type="ECO:0000256" key="4">
    <source>
        <dbReference type="ARBA" id="ARBA00022771"/>
    </source>
</evidence>
<dbReference type="PROSITE" id="PS51915">
    <property type="entry name" value="ZAD"/>
    <property type="match status" value="2"/>
</dbReference>
<keyword evidence="16" id="KW-1185">Reference proteome</keyword>
<dbReference type="GO" id="GO:0010468">
    <property type="term" value="P:regulation of gene expression"/>
    <property type="evidence" value="ECO:0007669"/>
    <property type="project" value="TreeGrafter"/>
</dbReference>
<dbReference type="SUPFAM" id="SSF57667">
    <property type="entry name" value="beta-beta-alpha zinc fingers"/>
    <property type="match status" value="6"/>
</dbReference>
<dbReference type="AlphaFoldDB" id="B4K566"/>
<evidence type="ECO:0000256" key="8">
    <source>
        <dbReference type="ARBA" id="ARBA00023163"/>
    </source>
</evidence>
<feature type="domain" description="C2H2-type" evidence="13">
    <location>
        <begin position="649"/>
        <end position="676"/>
    </location>
</feature>
<dbReference type="Pfam" id="PF00096">
    <property type="entry name" value="zf-C2H2"/>
    <property type="match status" value="3"/>
</dbReference>
<evidence type="ECO:0000256" key="11">
    <source>
        <dbReference type="PROSITE-ProRule" id="PRU01263"/>
    </source>
</evidence>
<feature type="domain" description="C2H2-type" evidence="13">
    <location>
        <begin position="245"/>
        <end position="272"/>
    </location>
</feature>
<proteinExistence type="predicted"/>
<dbReference type="HOGENOM" id="CLU_002678_94_3_1"/>
<feature type="binding site" evidence="11">
    <location>
        <position position="5"/>
    </location>
    <ligand>
        <name>Zn(2+)</name>
        <dbReference type="ChEBI" id="CHEBI:29105"/>
    </ligand>
</feature>
<evidence type="ECO:0000256" key="2">
    <source>
        <dbReference type="ARBA" id="ARBA00022723"/>
    </source>
</evidence>
<evidence type="ECO:0000256" key="5">
    <source>
        <dbReference type="ARBA" id="ARBA00022833"/>
    </source>
</evidence>
<name>B4K566_DROMO</name>
<protein>
    <recommendedName>
        <fullName evidence="17">Protein krueppel</fullName>
    </recommendedName>
</protein>
<dbReference type="PROSITE" id="PS50157">
    <property type="entry name" value="ZINC_FINGER_C2H2_2"/>
    <property type="match status" value="10"/>
</dbReference>
<evidence type="ECO:0000259" key="14">
    <source>
        <dbReference type="PROSITE" id="PS51915"/>
    </source>
</evidence>
<feature type="compositionally biased region" description="Low complexity" evidence="12">
    <location>
        <begin position="561"/>
        <end position="571"/>
    </location>
</feature>
<dbReference type="Proteomes" id="UP000009192">
    <property type="component" value="Unassembled WGS sequence"/>
</dbReference>
<dbReference type="OrthoDB" id="6077919at2759"/>
<evidence type="ECO:0000313" key="15">
    <source>
        <dbReference type="EMBL" id="EDW15066.2"/>
    </source>
</evidence>
<feature type="domain" description="C2H2-type" evidence="13">
    <location>
        <begin position="360"/>
        <end position="389"/>
    </location>
</feature>
<feature type="binding site" evidence="11">
    <location>
        <position position="51"/>
    </location>
    <ligand>
        <name>Zn(2+)</name>
        <dbReference type="ChEBI" id="CHEBI:29105"/>
    </ligand>
</feature>
<keyword evidence="3" id="KW-0677">Repeat</keyword>
<feature type="region of interest" description="Disordered" evidence="12">
    <location>
        <begin position="621"/>
        <end position="641"/>
    </location>
</feature>
<feature type="region of interest" description="Disordered" evidence="12">
    <location>
        <begin position="206"/>
        <end position="237"/>
    </location>
</feature>
<keyword evidence="9" id="KW-0539">Nucleus</keyword>
<dbReference type="SUPFAM" id="SSF57716">
    <property type="entry name" value="Glucocorticoid receptor-like (DNA-binding domain)"/>
    <property type="match status" value="2"/>
</dbReference>
<feature type="binding site" evidence="11">
    <location>
        <position position="433"/>
    </location>
    <ligand>
        <name>Zn(2+)</name>
        <dbReference type="ChEBI" id="CHEBI:29105"/>
    </ligand>
</feature>
<feature type="domain" description="C2H2-type" evidence="13">
    <location>
        <begin position="273"/>
        <end position="301"/>
    </location>
</feature>
<feature type="binding site" evidence="11">
    <location>
        <position position="479"/>
    </location>
    <ligand>
        <name>Zn(2+)</name>
        <dbReference type="ChEBI" id="CHEBI:29105"/>
    </ligand>
</feature>
<dbReference type="PROSITE" id="PS00028">
    <property type="entry name" value="ZINC_FINGER_C2H2_1"/>
    <property type="match status" value="10"/>
</dbReference>
<feature type="region of interest" description="Disordered" evidence="12">
    <location>
        <begin position="547"/>
        <end position="577"/>
    </location>
</feature>
<gene>
    <name evidence="15" type="primary">Dmoj\GI22983</name>
    <name evidence="15" type="ORF">Dmoj_GI22983</name>
</gene>
<evidence type="ECO:0000256" key="12">
    <source>
        <dbReference type="SAM" id="MobiDB-lite"/>
    </source>
</evidence>
<accession>B4K566</accession>
<dbReference type="PANTHER" id="PTHR16515">
    <property type="entry name" value="PR DOMAIN ZINC FINGER PROTEIN"/>
    <property type="match status" value="1"/>
</dbReference>
<feature type="binding site" evidence="11">
    <location>
        <position position="430"/>
    </location>
    <ligand>
        <name>Zn(2+)</name>
        <dbReference type="ChEBI" id="CHEBI:29105"/>
    </ligand>
</feature>
<keyword evidence="7" id="KW-0238">DNA-binding</keyword>
<feature type="binding site" evidence="11">
    <location>
        <position position="54"/>
    </location>
    <ligand>
        <name>Zn(2+)</name>
        <dbReference type="ChEBI" id="CHEBI:29105"/>
    </ligand>
</feature>
<dbReference type="GO" id="GO:0005634">
    <property type="term" value="C:nucleus"/>
    <property type="evidence" value="ECO:0007669"/>
    <property type="project" value="UniProtKB-SubCell"/>
</dbReference>
<feature type="domain" description="ZAD" evidence="14">
    <location>
        <begin position="428"/>
        <end position="503"/>
    </location>
</feature>
<evidence type="ECO:0000256" key="3">
    <source>
        <dbReference type="ARBA" id="ARBA00022737"/>
    </source>
</evidence>